<sequence>MNKYLKALQALAVGDAMGMPTEFMTRDTVRRFGLVSELLDPAVSPIHSNLRKGSITDDTEQNLYLIDAYCKNGEITVESTADALIRWVRETAADSRGYIGPSSLKALKAIESGEDPLKAGRGGTTCGAAMRAPAAALCSRGDSPEKLAGDIYNCSLPTHNTNLAIEASLAMGFAVDAAARGAGIEEVLKASLEGASRIDNFDTPDYVGASSAWKIKYLVELLAGKREIDVILDTIYYLNGTGLPANEVVPAALAIFYVAKGDVWLSIRMGASVGGDTDTIAALAGLLTALHSGDHNIPEEVVEEVLEVNGLDLSGVAEMLEEKRKRV</sequence>
<comment type="cofactor">
    <cofactor evidence="3">
        <name>Mg(2+)</name>
        <dbReference type="ChEBI" id="CHEBI:18420"/>
    </cofactor>
    <text evidence="3">Binds 2 magnesium ions per subunit.</text>
</comment>
<evidence type="ECO:0000313" key="5">
    <source>
        <dbReference type="Proteomes" id="UP000250796"/>
    </source>
</evidence>
<dbReference type="EMBL" id="LS974202">
    <property type="protein sequence ID" value="SSC11956.1"/>
    <property type="molecule type" value="Genomic_DNA"/>
</dbReference>
<proteinExistence type="inferred from homology"/>
<gene>
    <name evidence="4" type="ORF">MESINF_0507</name>
</gene>
<dbReference type="AlphaFoldDB" id="A0A7Z7PQN9"/>
<dbReference type="PANTHER" id="PTHR16222:SF24">
    <property type="entry name" value="ADP-RIBOSYLHYDROLASE ARH3"/>
    <property type="match status" value="1"/>
</dbReference>
<comment type="similarity">
    <text evidence="1">Belongs to the ADP-ribosylglycohydrolase family.</text>
</comment>
<dbReference type="Proteomes" id="UP000250796">
    <property type="component" value="Chromosome MESINF"/>
</dbReference>
<dbReference type="GO" id="GO:0016787">
    <property type="term" value="F:hydrolase activity"/>
    <property type="evidence" value="ECO:0007669"/>
    <property type="project" value="UniProtKB-KW"/>
</dbReference>
<dbReference type="KEGG" id="minf:MESINF_0507"/>
<dbReference type="InterPro" id="IPR050792">
    <property type="entry name" value="ADP-ribosylglycohydrolase"/>
</dbReference>
<keyword evidence="5" id="KW-1185">Reference proteome</keyword>
<feature type="binding site" evidence="3">
    <location>
        <position position="279"/>
    </location>
    <ligand>
        <name>Mg(2+)</name>
        <dbReference type="ChEBI" id="CHEBI:18420"/>
        <label>1</label>
    </ligand>
</feature>
<dbReference type="GO" id="GO:0046872">
    <property type="term" value="F:metal ion binding"/>
    <property type="evidence" value="ECO:0007669"/>
    <property type="project" value="UniProtKB-KW"/>
</dbReference>
<dbReference type="InterPro" id="IPR005502">
    <property type="entry name" value="Ribosyl_crysJ1"/>
</dbReference>
<feature type="binding site" evidence="3">
    <location>
        <position position="58"/>
    </location>
    <ligand>
        <name>Mg(2+)</name>
        <dbReference type="ChEBI" id="CHEBI:18420"/>
        <label>1</label>
    </ligand>
</feature>
<evidence type="ECO:0000256" key="2">
    <source>
        <dbReference type="ARBA" id="ARBA00022801"/>
    </source>
</evidence>
<evidence type="ECO:0000313" key="4">
    <source>
        <dbReference type="EMBL" id="SSC11956.1"/>
    </source>
</evidence>
<dbReference type="PANTHER" id="PTHR16222">
    <property type="entry name" value="ADP-RIBOSYLGLYCOHYDROLASE"/>
    <property type="match status" value="1"/>
</dbReference>
<protein>
    <submittedName>
        <fullName evidence="4">ADP-ribosylation/Crystallin J1</fullName>
    </submittedName>
</protein>
<keyword evidence="3" id="KW-0460">Magnesium</keyword>
<dbReference type="InterPro" id="IPR036705">
    <property type="entry name" value="Ribosyl_crysJ1_sf"/>
</dbReference>
<organism evidence="4 5">
    <name type="scientific">Mesotoga infera</name>
    <dbReference type="NCBI Taxonomy" id="1236046"/>
    <lineage>
        <taxon>Bacteria</taxon>
        <taxon>Thermotogati</taxon>
        <taxon>Thermotogota</taxon>
        <taxon>Thermotogae</taxon>
        <taxon>Kosmotogales</taxon>
        <taxon>Kosmotogaceae</taxon>
        <taxon>Mesotoga</taxon>
    </lineage>
</organism>
<feature type="binding site" evidence="3">
    <location>
        <position position="56"/>
    </location>
    <ligand>
        <name>Mg(2+)</name>
        <dbReference type="ChEBI" id="CHEBI:18420"/>
        <label>1</label>
    </ligand>
</feature>
<evidence type="ECO:0000256" key="3">
    <source>
        <dbReference type="PIRSR" id="PIRSR605502-1"/>
    </source>
</evidence>
<keyword evidence="2" id="KW-0378">Hydrolase</keyword>
<keyword evidence="3" id="KW-0479">Metal-binding</keyword>
<feature type="binding site" evidence="3">
    <location>
        <position position="278"/>
    </location>
    <ligand>
        <name>Mg(2+)</name>
        <dbReference type="ChEBI" id="CHEBI:18420"/>
        <label>1</label>
    </ligand>
</feature>
<dbReference type="RefSeq" id="WP_169698378.1">
    <property type="nucleotide sequence ID" value="NZ_LS974202.1"/>
</dbReference>
<evidence type="ECO:0000256" key="1">
    <source>
        <dbReference type="ARBA" id="ARBA00010702"/>
    </source>
</evidence>
<accession>A0A7Z7PQN9</accession>
<dbReference type="Gene3D" id="1.10.4080.10">
    <property type="entry name" value="ADP-ribosylation/Crystallin J1"/>
    <property type="match status" value="1"/>
</dbReference>
<dbReference type="Pfam" id="PF03747">
    <property type="entry name" value="ADP_ribosyl_GH"/>
    <property type="match status" value="1"/>
</dbReference>
<dbReference type="SUPFAM" id="SSF101478">
    <property type="entry name" value="ADP-ribosylglycohydrolase"/>
    <property type="match status" value="1"/>
</dbReference>
<name>A0A7Z7PQN9_9BACT</name>
<reference evidence="4 5" key="1">
    <citation type="submission" date="2017-01" db="EMBL/GenBank/DDBJ databases">
        <authorList>
            <person name="Erauso G."/>
        </authorList>
    </citation>
    <scope>NUCLEOTIDE SEQUENCE [LARGE SCALE GENOMIC DNA]</scope>
    <source>
        <strain evidence="4">MESINF1</strain>
    </source>
</reference>
<feature type="binding site" evidence="3">
    <location>
        <position position="57"/>
    </location>
    <ligand>
        <name>Mg(2+)</name>
        <dbReference type="ChEBI" id="CHEBI:18420"/>
        <label>1</label>
    </ligand>
</feature>
<feature type="binding site" evidence="3">
    <location>
        <position position="276"/>
    </location>
    <ligand>
        <name>Mg(2+)</name>
        <dbReference type="ChEBI" id="CHEBI:18420"/>
        <label>1</label>
    </ligand>
</feature>